<reference evidence="2" key="1">
    <citation type="submission" date="2020-11" db="EMBL/GenBank/DDBJ databases">
        <authorList>
            <person name="Tran Van P."/>
        </authorList>
    </citation>
    <scope>NUCLEOTIDE SEQUENCE</scope>
</reference>
<evidence type="ECO:0000313" key="2">
    <source>
        <dbReference type="EMBL" id="CAD7653294.1"/>
    </source>
</evidence>
<dbReference type="CDD" id="cd02976">
    <property type="entry name" value="NrdH"/>
    <property type="match status" value="1"/>
</dbReference>
<dbReference type="Pfam" id="PF00462">
    <property type="entry name" value="Glutaredoxin"/>
    <property type="match status" value="1"/>
</dbReference>
<accession>A0A7R9M477</accession>
<dbReference type="Gene3D" id="3.40.30.10">
    <property type="entry name" value="Glutaredoxin"/>
    <property type="match status" value="1"/>
</dbReference>
<evidence type="ECO:0000259" key="1">
    <source>
        <dbReference type="Pfam" id="PF00462"/>
    </source>
</evidence>
<dbReference type="InterPro" id="IPR036249">
    <property type="entry name" value="Thioredoxin-like_sf"/>
</dbReference>
<sequence length="92" mass="10185">MVTVYTTENCAACDSTKKWLERRGIPYRLEWLKGSMAAMELAQAHGYKAAPVVVAGSLSCYASPFAIESLIPTVENLIPTVDNLFPSYRITR</sequence>
<gene>
    <name evidence="2" type="ORF">ONB1V03_LOCUS9951</name>
</gene>
<dbReference type="Proteomes" id="UP000728032">
    <property type="component" value="Unassembled WGS sequence"/>
</dbReference>
<evidence type="ECO:0000313" key="3">
    <source>
        <dbReference type="Proteomes" id="UP000728032"/>
    </source>
</evidence>
<feature type="domain" description="Glutaredoxin" evidence="1">
    <location>
        <begin position="2"/>
        <end position="56"/>
    </location>
</feature>
<keyword evidence="3" id="KW-1185">Reference proteome</keyword>
<name>A0A7R9M477_9ACAR</name>
<proteinExistence type="predicted"/>
<dbReference type="EMBL" id="CAJPVJ010006502">
    <property type="protein sequence ID" value="CAG2170481.1"/>
    <property type="molecule type" value="Genomic_DNA"/>
</dbReference>
<dbReference type="AlphaFoldDB" id="A0A7R9M477"/>
<organism evidence="2">
    <name type="scientific">Oppiella nova</name>
    <dbReference type="NCBI Taxonomy" id="334625"/>
    <lineage>
        <taxon>Eukaryota</taxon>
        <taxon>Metazoa</taxon>
        <taxon>Ecdysozoa</taxon>
        <taxon>Arthropoda</taxon>
        <taxon>Chelicerata</taxon>
        <taxon>Arachnida</taxon>
        <taxon>Acari</taxon>
        <taxon>Acariformes</taxon>
        <taxon>Sarcoptiformes</taxon>
        <taxon>Oribatida</taxon>
        <taxon>Brachypylina</taxon>
        <taxon>Oppioidea</taxon>
        <taxon>Oppiidae</taxon>
        <taxon>Oppiella</taxon>
    </lineage>
</organism>
<protein>
    <recommendedName>
        <fullName evidence="1">Glutaredoxin domain-containing protein</fullName>
    </recommendedName>
</protein>
<dbReference type="SUPFAM" id="SSF52833">
    <property type="entry name" value="Thioredoxin-like"/>
    <property type="match status" value="1"/>
</dbReference>
<dbReference type="EMBL" id="OC921327">
    <property type="protein sequence ID" value="CAD7653294.1"/>
    <property type="molecule type" value="Genomic_DNA"/>
</dbReference>
<dbReference type="InterPro" id="IPR002109">
    <property type="entry name" value="Glutaredoxin"/>
</dbReference>